<evidence type="ECO:0000313" key="2">
    <source>
        <dbReference type="Proteomes" id="UP001189429"/>
    </source>
</evidence>
<proteinExistence type="predicted"/>
<organism evidence="1 2">
    <name type="scientific">Prorocentrum cordatum</name>
    <dbReference type="NCBI Taxonomy" id="2364126"/>
    <lineage>
        <taxon>Eukaryota</taxon>
        <taxon>Sar</taxon>
        <taxon>Alveolata</taxon>
        <taxon>Dinophyceae</taxon>
        <taxon>Prorocentrales</taxon>
        <taxon>Prorocentraceae</taxon>
        <taxon>Prorocentrum</taxon>
    </lineage>
</organism>
<dbReference type="Proteomes" id="UP001189429">
    <property type="component" value="Unassembled WGS sequence"/>
</dbReference>
<evidence type="ECO:0000313" key="1">
    <source>
        <dbReference type="EMBL" id="CAK0872800.1"/>
    </source>
</evidence>
<dbReference type="EMBL" id="CAUYUJ010017203">
    <property type="protein sequence ID" value="CAK0872800.1"/>
    <property type="molecule type" value="Genomic_DNA"/>
</dbReference>
<gene>
    <name evidence="1" type="ORF">PCOR1329_LOCUS58165</name>
</gene>
<feature type="non-terminal residue" evidence="1">
    <location>
        <position position="67"/>
    </location>
</feature>
<name>A0ABN9VL50_9DINO</name>
<comment type="caution">
    <text evidence="1">The sequence shown here is derived from an EMBL/GenBank/DDBJ whole genome shotgun (WGS) entry which is preliminary data.</text>
</comment>
<accession>A0ABN9VL50</accession>
<protein>
    <recommendedName>
        <fullName evidence="3">H(+)-exporting diphosphatase</fullName>
    </recommendedName>
</protein>
<keyword evidence="2" id="KW-1185">Reference proteome</keyword>
<reference evidence="1" key="1">
    <citation type="submission" date="2023-10" db="EMBL/GenBank/DDBJ databases">
        <authorList>
            <person name="Chen Y."/>
            <person name="Shah S."/>
            <person name="Dougan E. K."/>
            <person name="Thang M."/>
            <person name="Chan C."/>
        </authorList>
    </citation>
    <scope>NUCLEOTIDE SEQUENCE [LARGE SCALE GENOMIC DNA]</scope>
</reference>
<sequence>MSVLLLVFIMGLMIGFSLVLSKAVSTIVLEPVEKLLLAVRNVASMIFKSVTEVAAKVEDDGRDEEEE</sequence>
<evidence type="ECO:0008006" key="3">
    <source>
        <dbReference type="Google" id="ProtNLM"/>
    </source>
</evidence>